<dbReference type="EMBL" id="JABSTV010001249">
    <property type="protein sequence ID" value="KAH7961171.1"/>
    <property type="molecule type" value="Genomic_DNA"/>
</dbReference>
<feature type="compositionally biased region" description="Basic and acidic residues" evidence="1">
    <location>
        <begin position="85"/>
        <end position="98"/>
    </location>
</feature>
<evidence type="ECO:0000313" key="3">
    <source>
        <dbReference type="Proteomes" id="UP000821837"/>
    </source>
</evidence>
<gene>
    <name evidence="2" type="ORF">HPB52_004350</name>
</gene>
<dbReference type="VEuPathDB" id="VectorBase:RSAN_028887"/>
<feature type="compositionally biased region" description="Low complexity" evidence="1">
    <location>
        <begin position="22"/>
        <end position="33"/>
    </location>
</feature>
<name>A0A9D4SZL1_RHISA</name>
<keyword evidence="3" id="KW-1185">Reference proteome</keyword>
<feature type="region of interest" description="Disordered" evidence="1">
    <location>
        <begin position="1"/>
        <end position="98"/>
    </location>
</feature>
<sequence>MTMKGLYGVTVKGTAAGDVTPGYASDESSTSSSMGGGSGVPRHPSSSKRRPRVAAARGILQRSSYWDRRVEQGLLSDSSVTEEFPPLHEGHPDKTTKS</sequence>
<comment type="caution">
    <text evidence="2">The sequence shown here is derived from an EMBL/GenBank/DDBJ whole genome shotgun (WGS) entry which is preliminary data.</text>
</comment>
<accession>A0A9D4SZL1</accession>
<reference evidence="2" key="1">
    <citation type="journal article" date="2020" name="Cell">
        <title>Large-Scale Comparative Analyses of Tick Genomes Elucidate Their Genetic Diversity and Vector Capacities.</title>
        <authorList>
            <consortium name="Tick Genome and Microbiome Consortium (TIGMIC)"/>
            <person name="Jia N."/>
            <person name="Wang J."/>
            <person name="Shi W."/>
            <person name="Du L."/>
            <person name="Sun Y."/>
            <person name="Zhan W."/>
            <person name="Jiang J.F."/>
            <person name="Wang Q."/>
            <person name="Zhang B."/>
            <person name="Ji P."/>
            <person name="Bell-Sakyi L."/>
            <person name="Cui X.M."/>
            <person name="Yuan T.T."/>
            <person name="Jiang B.G."/>
            <person name="Yang W.F."/>
            <person name="Lam T.T."/>
            <person name="Chang Q.C."/>
            <person name="Ding S.J."/>
            <person name="Wang X.J."/>
            <person name="Zhu J.G."/>
            <person name="Ruan X.D."/>
            <person name="Zhao L."/>
            <person name="Wei J.T."/>
            <person name="Ye R.Z."/>
            <person name="Que T.C."/>
            <person name="Du C.H."/>
            <person name="Zhou Y.H."/>
            <person name="Cheng J.X."/>
            <person name="Dai P.F."/>
            <person name="Guo W.B."/>
            <person name="Han X.H."/>
            <person name="Huang E.J."/>
            <person name="Li L.F."/>
            <person name="Wei W."/>
            <person name="Gao Y.C."/>
            <person name="Liu J.Z."/>
            <person name="Shao H.Z."/>
            <person name="Wang X."/>
            <person name="Wang C.C."/>
            <person name="Yang T.C."/>
            <person name="Huo Q.B."/>
            <person name="Li W."/>
            <person name="Chen H.Y."/>
            <person name="Chen S.E."/>
            <person name="Zhou L.G."/>
            <person name="Ni X.B."/>
            <person name="Tian J.H."/>
            <person name="Sheng Y."/>
            <person name="Liu T."/>
            <person name="Pan Y.S."/>
            <person name="Xia L.Y."/>
            <person name="Li J."/>
            <person name="Zhao F."/>
            <person name="Cao W.C."/>
        </authorList>
    </citation>
    <scope>NUCLEOTIDE SEQUENCE</scope>
    <source>
        <strain evidence="2">Rsan-2018</strain>
    </source>
</reference>
<dbReference type="Proteomes" id="UP000821837">
    <property type="component" value="Chromosome 3"/>
</dbReference>
<proteinExistence type="predicted"/>
<organism evidence="2 3">
    <name type="scientific">Rhipicephalus sanguineus</name>
    <name type="common">Brown dog tick</name>
    <name type="synonym">Ixodes sanguineus</name>
    <dbReference type="NCBI Taxonomy" id="34632"/>
    <lineage>
        <taxon>Eukaryota</taxon>
        <taxon>Metazoa</taxon>
        <taxon>Ecdysozoa</taxon>
        <taxon>Arthropoda</taxon>
        <taxon>Chelicerata</taxon>
        <taxon>Arachnida</taxon>
        <taxon>Acari</taxon>
        <taxon>Parasitiformes</taxon>
        <taxon>Ixodida</taxon>
        <taxon>Ixodoidea</taxon>
        <taxon>Ixodidae</taxon>
        <taxon>Rhipicephalinae</taxon>
        <taxon>Rhipicephalus</taxon>
        <taxon>Rhipicephalus</taxon>
    </lineage>
</organism>
<dbReference type="AlphaFoldDB" id="A0A9D4SZL1"/>
<protein>
    <submittedName>
        <fullName evidence="2">Uncharacterized protein</fullName>
    </submittedName>
</protein>
<evidence type="ECO:0000313" key="2">
    <source>
        <dbReference type="EMBL" id="KAH7961171.1"/>
    </source>
</evidence>
<reference evidence="2" key="2">
    <citation type="submission" date="2021-09" db="EMBL/GenBank/DDBJ databases">
        <authorList>
            <person name="Jia N."/>
            <person name="Wang J."/>
            <person name="Shi W."/>
            <person name="Du L."/>
            <person name="Sun Y."/>
            <person name="Zhan W."/>
            <person name="Jiang J."/>
            <person name="Wang Q."/>
            <person name="Zhang B."/>
            <person name="Ji P."/>
            <person name="Sakyi L.B."/>
            <person name="Cui X."/>
            <person name="Yuan T."/>
            <person name="Jiang B."/>
            <person name="Yang W."/>
            <person name="Lam T.T.-Y."/>
            <person name="Chang Q."/>
            <person name="Ding S."/>
            <person name="Wang X."/>
            <person name="Zhu J."/>
            <person name="Ruan X."/>
            <person name="Zhao L."/>
            <person name="Wei J."/>
            <person name="Que T."/>
            <person name="Du C."/>
            <person name="Cheng J."/>
            <person name="Dai P."/>
            <person name="Han X."/>
            <person name="Huang E."/>
            <person name="Gao Y."/>
            <person name="Liu J."/>
            <person name="Shao H."/>
            <person name="Ye R."/>
            <person name="Li L."/>
            <person name="Wei W."/>
            <person name="Wang X."/>
            <person name="Wang C."/>
            <person name="Huo Q."/>
            <person name="Li W."/>
            <person name="Guo W."/>
            <person name="Chen H."/>
            <person name="Chen S."/>
            <person name="Zhou L."/>
            <person name="Zhou L."/>
            <person name="Ni X."/>
            <person name="Tian J."/>
            <person name="Zhou Y."/>
            <person name="Sheng Y."/>
            <person name="Liu T."/>
            <person name="Pan Y."/>
            <person name="Xia L."/>
            <person name="Li J."/>
            <person name="Zhao F."/>
            <person name="Cao W."/>
        </authorList>
    </citation>
    <scope>NUCLEOTIDE SEQUENCE</scope>
    <source>
        <strain evidence="2">Rsan-2018</strain>
        <tissue evidence="2">Larvae</tissue>
    </source>
</reference>
<evidence type="ECO:0000256" key="1">
    <source>
        <dbReference type="SAM" id="MobiDB-lite"/>
    </source>
</evidence>